<name>A0A2R8BQU1_9RHOB</name>
<dbReference type="Proteomes" id="UP000244912">
    <property type="component" value="Unassembled WGS sequence"/>
</dbReference>
<dbReference type="InterPro" id="IPR006121">
    <property type="entry name" value="HMA_dom"/>
</dbReference>
<dbReference type="GO" id="GO:0046872">
    <property type="term" value="F:metal ion binding"/>
    <property type="evidence" value="ECO:0007669"/>
    <property type="project" value="UniProtKB-KW"/>
</dbReference>
<keyword evidence="1" id="KW-0479">Metal-binding</keyword>
<dbReference type="EMBL" id="ONZF01000001">
    <property type="protein sequence ID" value="SPJ22527.1"/>
    <property type="molecule type" value="Genomic_DNA"/>
</dbReference>
<feature type="domain" description="HMA" evidence="2">
    <location>
        <begin position="1"/>
        <end position="63"/>
    </location>
</feature>
<proteinExistence type="predicted"/>
<dbReference type="SUPFAM" id="SSF55008">
    <property type="entry name" value="HMA, heavy metal-associated domain"/>
    <property type="match status" value="1"/>
</dbReference>
<dbReference type="Gene3D" id="3.30.70.100">
    <property type="match status" value="1"/>
</dbReference>
<dbReference type="AlphaFoldDB" id="A0A2R8BQU1"/>
<dbReference type="RefSeq" id="WP_108892403.1">
    <property type="nucleotide sequence ID" value="NZ_ONZF01000001.1"/>
</dbReference>
<dbReference type="InterPro" id="IPR017969">
    <property type="entry name" value="Heavy-metal-associated_CS"/>
</dbReference>
<protein>
    <submittedName>
        <fullName evidence="3">Copper chaperone CopZ</fullName>
    </submittedName>
</protein>
<organism evidence="3 4">
    <name type="scientific">Palleronia abyssalis</name>
    <dbReference type="NCBI Taxonomy" id="1501240"/>
    <lineage>
        <taxon>Bacteria</taxon>
        <taxon>Pseudomonadati</taxon>
        <taxon>Pseudomonadota</taxon>
        <taxon>Alphaproteobacteria</taxon>
        <taxon>Rhodobacterales</taxon>
        <taxon>Roseobacteraceae</taxon>
        <taxon>Palleronia</taxon>
    </lineage>
</organism>
<evidence type="ECO:0000256" key="1">
    <source>
        <dbReference type="ARBA" id="ARBA00022723"/>
    </source>
</evidence>
<evidence type="ECO:0000259" key="2">
    <source>
        <dbReference type="PROSITE" id="PS50846"/>
    </source>
</evidence>
<dbReference type="Pfam" id="PF00403">
    <property type="entry name" value="HMA"/>
    <property type="match status" value="1"/>
</dbReference>
<keyword evidence="4" id="KW-1185">Reference proteome</keyword>
<dbReference type="OrthoDB" id="9801832at2"/>
<dbReference type="CDD" id="cd00371">
    <property type="entry name" value="HMA"/>
    <property type="match status" value="1"/>
</dbReference>
<evidence type="ECO:0000313" key="3">
    <source>
        <dbReference type="EMBL" id="SPJ22527.1"/>
    </source>
</evidence>
<dbReference type="InterPro" id="IPR036163">
    <property type="entry name" value="HMA_dom_sf"/>
</dbReference>
<gene>
    <name evidence="3" type="primary">copZ</name>
    <name evidence="3" type="ORF">PAA8504_00321</name>
</gene>
<dbReference type="PROSITE" id="PS50846">
    <property type="entry name" value="HMA_2"/>
    <property type="match status" value="1"/>
</dbReference>
<reference evidence="3 4" key="1">
    <citation type="submission" date="2018-03" db="EMBL/GenBank/DDBJ databases">
        <authorList>
            <person name="Keele B.F."/>
        </authorList>
    </citation>
    <scope>NUCLEOTIDE SEQUENCE [LARGE SCALE GENOMIC DNA]</scope>
    <source>
        <strain evidence="3 4">CECT 8504</strain>
    </source>
</reference>
<evidence type="ECO:0000313" key="4">
    <source>
        <dbReference type="Proteomes" id="UP000244912"/>
    </source>
</evidence>
<accession>A0A2R8BQU1</accession>
<dbReference type="PROSITE" id="PS01047">
    <property type="entry name" value="HMA_1"/>
    <property type="match status" value="1"/>
</dbReference>
<sequence length="66" mass="6691">MTILNVPGMNCGHCRAAVEQAIASVDSAATPHIDLGNKIVSLESAASDQKIIDALAARGYPATVAA</sequence>